<feature type="transmembrane region" description="Helical" evidence="6">
    <location>
        <begin position="46"/>
        <end position="66"/>
    </location>
</feature>
<dbReference type="Pfam" id="PF02361">
    <property type="entry name" value="CbiQ"/>
    <property type="match status" value="1"/>
</dbReference>
<feature type="transmembrane region" description="Helical" evidence="6">
    <location>
        <begin position="73"/>
        <end position="90"/>
    </location>
</feature>
<evidence type="ECO:0000256" key="5">
    <source>
        <dbReference type="ARBA" id="ARBA00023136"/>
    </source>
</evidence>
<dbReference type="CDD" id="cd16914">
    <property type="entry name" value="EcfT"/>
    <property type="match status" value="1"/>
</dbReference>
<evidence type="ECO:0000256" key="2">
    <source>
        <dbReference type="ARBA" id="ARBA00022475"/>
    </source>
</evidence>
<keyword evidence="4 6" id="KW-1133">Transmembrane helix</keyword>
<protein>
    <submittedName>
        <fullName evidence="7">Cobalt transport protein</fullName>
    </submittedName>
</protein>
<evidence type="ECO:0000313" key="8">
    <source>
        <dbReference type="Proteomes" id="UP000008811"/>
    </source>
</evidence>
<evidence type="ECO:0000256" key="1">
    <source>
        <dbReference type="ARBA" id="ARBA00004141"/>
    </source>
</evidence>
<dbReference type="GO" id="GO:0005886">
    <property type="term" value="C:plasma membrane"/>
    <property type="evidence" value="ECO:0007669"/>
    <property type="project" value="UniProtKB-ARBA"/>
</dbReference>
<organism evidence="7 8">
    <name type="scientific">Chlorobaculum parvum (strain DSM 263 / NCIMB 8327)</name>
    <name type="common">Chlorobium vibrioforme subsp. thiosulfatophilum</name>
    <dbReference type="NCBI Taxonomy" id="517417"/>
    <lineage>
        <taxon>Bacteria</taxon>
        <taxon>Pseudomonadati</taxon>
        <taxon>Chlorobiota</taxon>
        <taxon>Chlorobiia</taxon>
        <taxon>Chlorobiales</taxon>
        <taxon>Chlorobiaceae</taxon>
        <taxon>Chlorobaculum</taxon>
    </lineage>
</organism>
<dbReference type="PANTHER" id="PTHR34857">
    <property type="entry name" value="SLL0384 PROTEIN"/>
    <property type="match status" value="1"/>
</dbReference>
<evidence type="ECO:0000313" key="7">
    <source>
        <dbReference type="EMBL" id="ACF10886.1"/>
    </source>
</evidence>
<keyword evidence="2" id="KW-1003">Cell membrane</keyword>
<feature type="transmembrane region" description="Helical" evidence="6">
    <location>
        <begin position="21"/>
        <end position="40"/>
    </location>
</feature>
<accession>B3QLJ6</accession>
<name>B3QLJ6_CHLP8</name>
<sequence>MTDRFTIGSLHDSASSYRLPVGDGSAIIILAIFIIVVVSIPKFDLAGVLAFAAIPLLLFTAAPVQLVPILKRLVIVSPFIAFMAAGNLFLDRTTALTIAGFSITGGMISATVIVLKTLLTLSTLLWLMAVMPFHRFGTALRGLGVPEVFVTQLLLVYRYSFLLAEEAGMMQKARDLRSFDGHGKGALVTAKLIGSLLIRTTARAERIYMAMNARGFRTALAEQRPALALKANDLAAVAIAGTLFGLIRYLF</sequence>
<dbReference type="InterPro" id="IPR051611">
    <property type="entry name" value="ECF_transporter_component"/>
</dbReference>
<evidence type="ECO:0000256" key="6">
    <source>
        <dbReference type="SAM" id="Phobius"/>
    </source>
</evidence>
<gene>
    <name evidence="7" type="ordered locus">Cpar_0464</name>
</gene>
<feature type="transmembrane region" description="Helical" evidence="6">
    <location>
        <begin position="96"/>
        <end position="127"/>
    </location>
</feature>
<keyword evidence="5 6" id="KW-0472">Membrane</keyword>
<dbReference type="RefSeq" id="WP_012501719.1">
    <property type="nucleotide sequence ID" value="NC_011027.1"/>
</dbReference>
<dbReference type="EMBL" id="CP001099">
    <property type="protein sequence ID" value="ACF10886.1"/>
    <property type="molecule type" value="Genomic_DNA"/>
</dbReference>
<feature type="transmembrane region" description="Helical" evidence="6">
    <location>
        <begin position="139"/>
        <end position="160"/>
    </location>
</feature>
<evidence type="ECO:0000256" key="3">
    <source>
        <dbReference type="ARBA" id="ARBA00022692"/>
    </source>
</evidence>
<reference evidence="7" key="1">
    <citation type="submission" date="2008-06" db="EMBL/GenBank/DDBJ databases">
        <title>Complete sequence of Chlorobaculum parvum NCIB 8327.</title>
        <authorList>
            <consortium name="US DOE Joint Genome Institute"/>
            <person name="Lucas S."/>
            <person name="Copeland A."/>
            <person name="Lapidus A."/>
            <person name="Glavina del Rio T."/>
            <person name="Dalin E."/>
            <person name="Tice H."/>
            <person name="Bruce D."/>
            <person name="Goodwin L."/>
            <person name="Pitluck S."/>
            <person name="Schmutz J."/>
            <person name="Larimer F."/>
            <person name="Land M."/>
            <person name="Hauser L."/>
            <person name="Kyrpides N."/>
            <person name="Mikhailova N."/>
            <person name="Zhao F."/>
            <person name="Li T."/>
            <person name="Liu Z."/>
            <person name="Overmann J."/>
            <person name="Bryant D.A."/>
            <person name="Richardson P."/>
        </authorList>
    </citation>
    <scope>NUCLEOTIDE SEQUENCE [LARGE SCALE GENOMIC DNA]</scope>
    <source>
        <strain evidence="7">NCIB 8327</strain>
    </source>
</reference>
<evidence type="ECO:0000256" key="4">
    <source>
        <dbReference type="ARBA" id="ARBA00022989"/>
    </source>
</evidence>
<dbReference type="eggNOG" id="COG0619">
    <property type="taxonomic scope" value="Bacteria"/>
</dbReference>
<dbReference type="PANTHER" id="PTHR34857:SF2">
    <property type="entry name" value="SLL0384 PROTEIN"/>
    <property type="match status" value="1"/>
</dbReference>
<dbReference type="KEGG" id="cpc:Cpar_0464"/>
<comment type="subcellular location">
    <subcellularLocation>
        <location evidence="1">Membrane</location>
        <topology evidence="1">Multi-pass membrane protein</topology>
    </subcellularLocation>
</comment>
<dbReference type="AlphaFoldDB" id="B3QLJ6"/>
<keyword evidence="3 6" id="KW-0812">Transmembrane</keyword>
<dbReference type="Proteomes" id="UP000008811">
    <property type="component" value="Chromosome"/>
</dbReference>
<keyword evidence="8" id="KW-1185">Reference proteome</keyword>
<dbReference type="InterPro" id="IPR003339">
    <property type="entry name" value="ABC/ECF_trnsptr_transmembrane"/>
</dbReference>
<dbReference type="HOGENOM" id="CLU_056469_1_2_10"/>
<dbReference type="STRING" id="517417.Cpar_0464"/>
<proteinExistence type="predicted"/>